<accession>A0A8J2MIX3</accession>
<sequence>LAGRWYVAAASPVRQTVSKCIYFDVIVNGSNSFKMNFTSAKFSNSRTVSWSVVGQKTENELSEFWQMNGSPNIFGPFFQKMLAMDTNNYCAMIMCTDHNPTMYRGSFGMVWSRTKRLPDADLLSLKEKIAEYINETEIIDVTNSCWI</sequence>
<dbReference type="InterPro" id="IPR012674">
    <property type="entry name" value="Calycin"/>
</dbReference>
<organism evidence="1 2">
    <name type="scientific">Cotesia congregata</name>
    <name type="common">Parasitoid wasp</name>
    <name type="synonym">Apanteles congregatus</name>
    <dbReference type="NCBI Taxonomy" id="51543"/>
    <lineage>
        <taxon>Eukaryota</taxon>
        <taxon>Metazoa</taxon>
        <taxon>Ecdysozoa</taxon>
        <taxon>Arthropoda</taxon>
        <taxon>Hexapoda</taxon>
        <taxon>Insecta</taxon>
        <taxon>Pterygota</taxon>
        <taxon>Neoptera</taxon>
        <taxon>Endopterygota</taxon>
        <taxon>Hymenoptera</taxon>
        <taxon>Apocrita</taxon>
        <taxon>Ichneumonoidea</taxon>
        <taxon>Braconidae</taxon>
        <taxon>Microgastrinae</taxon>
        <taxon>Cotesia</taxon>
    </lineage>
</organism>
<comment type="caution">
    <text evidence="1">The sequence shown here is derived from an EMBL/GenBank/DDBJ whole genome shotgun (WGS) entry which is preliminary data.</text>
</comment>
<dbReference type="Proteomes" id="UP000786811">
    <property type="component" value="Unassembled WGS sequence"/>
</dbReference>
<gene>
    <name evidence="1" type="ORF">HICCMSTLAB_LOCUS3991</name>
</gene>
<dbReference type="EMBL" id="CAJNRD030001118">
    <property type="protein sequence ID" value="CAG5084015.1"/>
    <property type="molecule type" value="Genomic_DNA"/>
</dbReference>
<name>A0A8J2MIX3_COTCN</name>
<dbReference type="SUPFAM" id="SSF50814">
    <property type="entry name" value="Lipocalins"/>
    <property type="match status" value="1"/>
</dbReference>
<proteinExistence type="predicted"/>
<keyword evidence="2" id="KW-1185">Reference proteome</keyword>
<reference evidence="1" key="1">
    <citation type="submission" date="2021-04" db="EMBL/GenBank/DDBJ databases">
        <authorList>
            <person name="Chebbi M.A.C M."/>
        </authorList>
    </citation>
    <scope>NUCLEOTIDE SEQUENCE</scope>
</reference>
<evidence type="ECO:0000313" key="2">
    <source>
        <dbReference type="Proteomes" id="UP000786811"/>
    </source>
</evidence>
<dbReference type="Gene3D" id="2.40.128.20">
    <property type="match status" value="1"/>
</dbReference>
<evidence type="ECO:0000313" key="1">
    <source>
        <dbReference type="EMBL" id="CAG5084015.1"/>
    </source>
</evidence>
<feature type="non-terminal residue" evidence="1">
    <location>
        <position position="1"/>
    </location>
</feature>
<protein>
    <submittedName>
        <fullName evidence="1">Uncharacterized protein</fullName>
    </submittedName>
</protein>
<dbReference type="OrthoDB" id="7679992at2759"/>
<dbReference type="AlphaFoldDB" id="A0A8J2MIX3"/>